<protein>
    <submittedName>
        <fullName evidence="2">Uncharacterized protein</fullName>
    </submittedName>
</protein>
<gene>
    <name evidence="2" type="ORF">F7R91_19060</name>
</gene>
<reference evidence="2 3" key="1">
    <citation type="submission" date="2019-09" db="EMBL/GenBank/DDBJ databases">
        <title>Screening of Novel Bioactive Compounds from Soil-Associated.</title>
        <authorList>
            <person name="Zhao S."/>
        </authorList>
    </citation>
    <scope>NUCLEOTIDE SEQUENCE [LARGE SCALE GENOMIC DNA]</scope>
    <source>
        <strain evidence="2 3">HIT-DPA4</strain>
    </source>
</reference>
<proteinExistence type="predicted"/>
<keyword evidence="3" id="KW-1185">Reference proteome</keyword>
<evidence type="ECO:0000313" key="3">
    <source>
        <dbReference type="Proteomes" id="UP000442707"/>
    </source>
</evidence>
<dbReference type="RefSeq" id="WP_150950259.1">
    <property type="nucleotide sequence ID" value="NZ_VZRB01000012.1"/>
</dbReference>
<dbReference type="EMBL" id="VZRB01000012">
    <property type="protein sequence ID" value="KAB1145279.1"/>
    <property type="molecule type" value="Genomic_DNA"/>
</dbReference>
<evidence type="ECO:0000313" key="2">
    <source>
        <dbReference type="EMBL" id="KAB1145279.1"/>
    </source>
</evidence>
<sequence length="103" mass="11506">MQQKRWHRGRAVEAVLANLRVAEELRGIETLWRQADLIGGPVRLPTDEGREVDVGPLLEPLSRPVRASSARSADRAYGESVTHGPSKKTVSWFENVRNSSAFK</sequence>
<evidence type="ECO:0000256" key="1">
    <source>
        <dbReference type="SAM" id="MobiDB-lite"/>
    </source>
</evidence>
<dbReference type="Proteomes" id="UP000442707">
    <property type="component" value="Unassembled WGS sequence"/>
</dbReference>
<name>A0A6H9UYF1_9ACTN</name>
<feature type="region of interest" description="Disordered" evidence="1">
    <location>
        <begin position="64"/>
        <end position="89"/>
    </location>
</feature>
<dbReference type="AlphaFoldDB" id="A0A6H9UYF1"/>
<accession>A0A6H9UYF1</accession>
<organism evidence="2 3">
    <name type="scientific">Streptomyces luteolifulvus</name>
    <dbReference type="NCBI Taxonomy" id="2615112"/>
    <lineage>
        <taxon>Bacteria</taxon>
        <taxon>Bacillati</taxon>
        <taxon>Actinomycetota</taxon>
        <taxon>Actinomycetes</taxon>
        <taxon>Kitasatosporales</taxon>
        <taxon>Streptomycetaceae</taxon>
        <taxon>Streptomyces</taxon>
    </lineage>
</organism>
<comment type="caution">
    <text evidence="2">The sequence shown here is derived from an EMBL/GenBank/DDBJ whole genome shotgun (WGS) entry which is preliminary data.</text>
</comment>